<evidence type="ECO:0000313" key="4">
    <source>
        <dbReference type="Proteomes" id="UP000765509"/>
    </source>
</evidence>
<evidence type="ECO:0000259" key="2">
    <source>
        <dbReference type="Pfam" id="PF13976"/>
    </source>
</evidence>
<organism evidence="3 4">
    <name type="scientific">Austropuccinia psidii MF-1</name>
    <dbReference type="NCBI Taxonomy" id="1389203"/>
    <lineage>
        <taxon>Eukaryota</taxon>
        <taxon>Fungi</taxon>
        <taxon>Dikarya</taxon>
        <taxon>Basidiomycota</taxon>
        <taxon>Pucciniomycotina</taxon>
        <taxon>Pucciniomycetes</taxon>
        <taxon>Pucciniales</taxon>
        <taxon>Sphaerophragmiaceae</taxon>
        <taxon>Austropuccinia</taxon>
    </lineage>
</organism>
<name>A0A9Q3H2G2_9BASI</name>
<dbReference type="Pfam" id="PF13976">
    <property type="entry name" value="gag_pre-integrs"/>
    <property type="match status" value="1"/>
</dbReference>
<evidence type="ECO:0000313" key="3">
    <source>
        <dbReference type="EMBL" id="MBW0488801.1"/>
    </source>
</evidence>
<dbReference type="Proteomes" id="UP000765509">
    <property type="component" value="Unassembled WGS sequence"/>
</dbReference>
<evidence type="ECO:0000256" key="1">
    <source>
        <dbReference type="SAM" id="MobiDB-lite"/>
    </source>
</evidence>
<feature type="domain" description="GAG-pre-integrase" evidence="2">
    <location>
        <begin position="35"/>
        <end position="83"/>
    </location>
</feature>
<comment type="caution">
    <text evidence="3">The sequence shown here is derived from an EMBL/GenBank/DDBJ whole genome shotgun (WGS) entry which is preliminary data.</text>
</comment>
<keyword evidence="4" id="KW-1185">Reference proteome</keyword>
<dbReference type="EMBL" id="AVOT02009773">
    <property type="protein sequence ID" value="MBW0488801.1"/>
    <property type="molecule type" value="Genomic_DNA"/>
</dbReference>
<reference evidence="3" key="1">
    <citation type="submission" date="2021-03" db="EMBL/GenBank/DDBJ databases">
        <title>Draft genome sequence of rust myrtle Austropuccinia psidii MF-1, a brazilian biotype.</title>
        <authorList>
            <person name="Quecine M.C."/>
            <person name="Pachon D.M.R."/>
            <person name="Bonatelli M.L."/>
            <person name="Correr F.H."/>
            <person name="Franceschini L.M."/>
            <person name="Leite T.F."/>
            <person name="Margarido G.R.A."/>
            <person name="Almeida C.A."/>
            <person name="Ferrarezi J.A."/>
            <person name="Labate C.A."/>
        </authorList>
    </citation>
    <scope>NUCLEOTIDE SEQUENCE</scope>
    <source>
        <strain evidence="3">MF-1</strain>
    </source>
</reference>
<dbReference type="AlphaFoldDB" id="A0A9Q3H2G2"/>
<sequence length="145" mass="16262">MRSNTVRPHRSTPPSQPIEHTKVKDKDDIDRDNLKDQLLQWHCLFGHIGLQRIQKLLGKSAPDCLRLTRHEIHDCVHCLLAKSLQQSPLSPTNRSVEPLELVIADLMGPFNIATIKGGHYALNIRDASSTYSECHILANKSDAAV</sequence>
<dbReference type="InterPro" id="IPR025724">
    <property type="entry name" value="GAG-pre-integrase_dom"/>
</dbReference>
<feature type="region of interest" description="Disordered" evidence="1">
    <location>
        <begin position="1"/>
        <end position="27"/>
    </location>
</feature>
<accession>A0A9Q3H2G2</accession>
<dbReference type="OrthoDB" id="2742630at2759"/>
<protein>
    <recommendedName>
        <fullName evidence="2">GAG-pre-integrase domain-containing protein</fullName>
    </recommendedName>
</protein>
<proteinExistence type="predicted"/>
<gene>
    <name evidence="3" type="ORF">O181_028516</name>
</gene>